<organism evidence="8 9">
    <name type="scientific">[Anoxybacillus] calidus</name>
    <dbReference type="NCBI Taxonomy" id="575178"/>
    <lineage>
        <taxon>Bacteria</taxon>
        <taxon>Bacillati</taxon>
        <taxon>Bacillota</taxon>
        <taxon>Bacilli</taxon>
        <taxon>Bacillales</taxon>
        <taxon>Anoxybacillaceae</taxon>
        <taxon>Paranoxybacillus</taxon>
    </lineage>
</organism>
<sequence length="142" mass="16106">MLMLRGYLNRTSPLVRFLLVGIINTFVGLSVMFFMLHIAHLSYWWATFSGNAVGAVVSFLLNRSFTFQSDISVTKGAFRFLVVMLSCYYVAYSFSQLTARFIVTLSPHPFANVRDDLAVLFGTLFYTVLNYLGQKIIVFTAK</sequence>
<protein>
    <submittedName>
        <fullName evidence="8">Putative flippase GtrA</fullName>
    </submittedName>
</protein>
<evidence type="ECO:0000256" key="1">
    <source>
        <dbReference type="ARBA" id="ARBA00004141"/>
    </source>
</evidence>
<dbReference type="InterPro" id="IPR007267">
    <property type="entry name" value="GtrA_DPMS_TM"/>
</dbReference>
<feature type="transmembrane region" description="Helical" evidence="6">
    <location>
        <begin position="77"/>
        <end position="97"/>
    </location>
</feature>
<reference evidence="8 9" key="1">
    <citation type="submission" date="2020-07" db="EMBL/GenBank/DDBJ databases">
        <title>Genomic Encyclopedia of Type Strains, Phase IV (KMG-IV): sequencing the most valuable type-strain genomes for metagenomic binning, comparative biology and taxonomic classification.</title>
        <authorList>
            <person name="Goeker M."/>
        </authorList>
    </citation>
    <scope>NUCLEOTIDE SEQUENCE [LARGE SCALE GENOMIC DNA]</scope>
    <source>
        <strain evidence="8 9">DSM 25220</strain>
    </source>
</reference>
<feature type="transmembrane region" description="Helical" evidence="6">
    <location>
        <begin position="14"/>
        <end position="36"/>
    </location>
</feature>
<keyword evidence="9" id="KW-1185">Reference proteome</keyword>
<evidence type="ECO:0000256" key="3">
    <source>
        <dbReference type="ARBA" id="ARBA00022692"/>
    </source>
</evidence>
<evidence type="ECO:0000313" key="8">
    <source>
        <dbReference type="EMBL" id="MBA2870363.1"/>
    </source>
</evidence>
<dbReference type="PANTHER" id="PTHR38459">
    <property type="entry name" value="PROPHAGE BACTOPRENOL-LINKED GLUCOSE TRANSLOCASE HOMOLOG"/>
    <property type="match status" value="1"/>
</dbReference>
<proteinExistence type="inferred from homology"/>
<dbReference type="PANTHER" id="PTHR38459:SF1">
    <property type="entry name" value="PROPHAGE BACTOPRENOL-LINKED GLUCOSE TRANSLOCASE HOMOLOG"/>
    <property type="match status" value="1"/>
</dbReference>
<comment type="caution">
    <text evidence="8">The sequence shown here is derived from an EMBL/GenBank/DDBJ whole genome shotgun (WGS) entry which is preliminary data.</text>
</comment>
<feature type="transmembrane region" description="Helical" evidence="6">
    <location>
        <begin position="42"/>
        <end position="65"/>
    </location>
</feature>
<keyword evidence="3 6" id="KW-0812">Transmembrane</keyword>
<evidence type="ECO:0000256" key="2">
    <source>
        <dbReference type="ARBA" id="ARBA00009399"/>
    </source>
</evidence>
<keyword evidence="5 6" id="KW-0472">Membrane</keyword>
<evidence type="ECO:0000256" key="6">
    <source>
        <dbReference type="SAM" id="Phobius"/>
    </source>
</evidence>
<dbReference type="EMBL" id="JACDUU010000001">
    <property type="protein sequence ID" value="MBA2870363.1"/>
    <property type="molecule type" value="Genomic_DNA"/>
</dbReference>
<dbReference type="Proteomes" id="UP000580891">
    <property type="component" value="Unassembled WGS sequence"/>
</dbReference>
<dbReference type="AlphaFoldDB" id="A0A7V9YXP9"/>
<dbReference type="RefSeq" id="WP_181536063.1">
    <property type="nucleotide sequence ID" value="NZ_JACDUU010000001.1"/>
</dbReference>
<comment type="similarity">
    <text evidence="2">Belongs to the GtrA family.</text>
</comment>
<accession>A0A7V9YXP9</accession>
<gene>
    <name evidence="8" type="ORF">HNQ85_000621</name>
</gene>
<evidence type="ECO:0000313" key="9">
    <source>
        <dbReference type="Proteomes" id="UP000580891"/>
    </source>
</evidence>
<evidence type="ECO:0000256" key="5">
    <source>
        <dbReference type="ARBA" id="ARBA00023136"/>
    </source>
</evidence>
<evidence type="ECO:0000259" key="7">
    <source>
        <dbReference type="Pfam" id="PF04138"/>
    </source>
</evidence>
<comment type="subcellular location">
    <subcellularLocation>
        <location evidence="1">Membrane</location>
        <topology evidence="1">Multi-pass membrane protein</topology>
    </subcellularLocation>
</comment>
<name>A0A7V9YXP9_9BACL</name>
<dbReference type="Pfam" id="PF04138">
    <property type="entry name" value="GtrA_DPMS_TM"/>
    <property type="match status" value="1"/>
</dbReference>
<keyword evidence="4 6" id="KW-1133">Transmembrane helix</keyword>
<dbReference type="GO" id="GO:0000271">
    <property type="term" value="P:polysaccharide biosynthetic process"/>
    <property type="evidence" value="ECO:0007669"/>
    <property type="project" value="InterPro"/>
</dbReference>
<feature type="domain" description="GtrA/DPMS transmembrane" evidence="7">
    <location>
        <begin position="16"/>
        <end position="139"/>
    </location>
</feature>
<feature type="transmembrane region" description="Helical" evidence="6">
    <location>
        <begin position="117"/>
        <end position="133"/>
    </location>
</feature>
<evidence type="ECO:0000256" key="4">
    <source>
        <dbReference type="ARBA" id="ARBA00022989"/>
    </source>
</evidence>
<dbReference type="GO" id="GO:0005886">
    <property type="term" value="C:plasma membrane"/>
    <property type="evidence" value="ECO:0007669"/>
    <property type="project" value="TreeGrafter"/>
</dbReference>
<dbReference type="InterPro" id="IPR051401">
    <property type="entry name" value="GtrA_CellWall_Glycosyl"/>
</dbReference>